<feature type="compositionally biased region" description="Basic and acidic residues" evidence="1">
    <location>
        <begin position="10"/>
        <end position="24"/>
    </location>
</feature>
<reference evidence="2 3" key="1">
    <citation type="submission" date="2024-06" db="EMBL/GenBank/DDBJ databases">
        <title>The Natural Products Discovery Center: Release of the First 8490 Sequenced Strains for Exploring Actinobacteria Biosynthetic Diversity.</title>
        <authorList>
            <person name="Kalkreuter E."/>
            <person name="Kautsar S.A."/>
            <person name="Yang D."/>
            <person name="Bader C.D."/>
            <person name="Teijaro C.N."/>
            <person name="Fluegel L."/>
            <person name="Davis C.M."/>
            <person name="Simpson J.R."/>
            <person name="Lauterbach L."/>
            <person name="Steele A.D."/>
            <person name="Gui C."/>
            <person name="Meng S."/>
            <person name="Li G."/>
            <person name="Viehrig K."/>
            <person name="Ye F."/>
            <person name="Su P."/>
            <person name="Kiefer A.F."/>
            <person name="Nichols A."/>
            <person name="Cepeda A.J."/>
            <person name="Yan W."/>
            <person name="Fan B."/>
            <person name="Jiang Y."/>
            <person name="Adhikari A."/>
            <person name="Zheng C.-J."/>
            <person name="Schuster L."/>
            <person name="Cowan T.M."/>
            <person name="Smanski M.J."/>
            <person name="Chevrette M.G."/>
            <person name="De Carvalho L.P.S."/>
            <person name="Shen B."/>
        </authorList>
    </citation>
    <scope>NUCLEOTIDE SEQUENCE [LARGE SCALE GENOMIC DNA]</scope>
    <source>
        <strain evidence="2 3">NPDC053791</strain>
    </source>
</reference>
<name>A0ABV3IML0_9ACTN</name>
<comment type="caution">
    <text evidence="2">The sequence shown here is derived from an EMBL/GenBank/DDBJ whole genome shotgun (WGS) entry which is preliminary data.</text>
</comment>
<feature type="region of interest" description="Disordered" evidence="1">
    <location>
        <begin position="1"/>
        <end position="24"/>
    </location>
</feature>
<sequence>MSSEVGAWRGSKEAEEDHLTLTEDENRIITNRWEQAKAARGHLDGVVKGIQQKTAESHGSEVVGLDHSLKGLDSFRRKAAVARKADNVSAEETAEYVDDLNRYTLTFETEKYAEGVKESYAQLREQGYEPVYEINTWDDPVYKGLNTSWRNSETKEHFELQFHTPESYRAKSENHELYELTRSGKFKELAGKDEGLAKQYKQAADLLQSERNKIIRVPPGQEQFGERVIRAELNPAVSPEAVRVVQEKEAGLKAKHAAEAAARAQSQAQAAGSVLGMDDPALGERQELRNKLATKALPQQARQELSAARTEPLPAQSRGRGPSLT</sequence>
<evidence type="ECO:0000313" key="2">
    <source>
        <dbReference type="EMBL" id="MEV4921730.1"/>
    </source>
</evidence>
<protein>
    <submittedName>
        <fullName evidence="2">Uncharacterized protein</fullName>
    </submittedName>
</protein>
<evidence type="ECO:0000313" key="3">
    <source>
        <dbReference type="Proteomes" id="UP001552479"/>
    </source>
</evidence>
<proteinExistence type="predicted"/>
<gene>
    <name evidence="2" type="ORF">AB0L03_02565</name>
</gene>
<dbReference type="RefSeq" id="WP_366086574.1">
    <property type="nucleotide sequence ID" value="NZ_JBFASG010000002.1"/>
</dbReference>
<dbReference type="Proteomes" id="UP001552479">
    <property type="component" value="Unassembled WGS sequence"/>
</dbReference>
<organism evidence="2 3">
    <name type="scientific">Streptomyces roseoverticillatus</name>
    <dbReference type="NCBI Taxonomy" id="66429"/>
    <lineage>
        <taxon>Bacteria</taxon>
        <taxon>Bacillati</taxon>
        <taxon>Actinomycetota</taxon>
        <taxon>Actinomycetes</taxon>
        <taxon>Kitasatosporales</taxon>
        <taxon>Streptomycetaceae</taxon>
        <taxon>Streptomyces</taxon>
    </lineage>
</organism>
<accession>A0ABV3IML0</accession>
<keyword evidence="3" id="KW-1185">Reference proteome</keyword>
<dbReference type="EMBL" id="JBFASG010000002">
    <property type="protein sequence ID" value="MEV4921730.1"/>
    <property type="molecule type" value="Genomic_DNA"/>
</dbReference>
<evidence type="ECO:0000256" key="1">
    <source>
        <dbReference type="SAM" id="MobiDB-lite"/>
    </source>
</evidence>
<feature type="region of interest" description="Disordered" evidence="1">
    <location>
        <begin position="270"/>
        <end position="325"/>
    </location>
</feature>